<evidence type="ECO:0000259" key="4">
    <source>
        <dbReference type="SMART" id="SM00093"/>
    </source>
</evidence>
<dbReference type="OrthoDB" id="686494at2759"/>
<evidence type="ECO:0000313" key="6">
    <source>
        <dbReference type="Proteomes" id="UP000011116"/>
    </source>
</evidence>
<dbReference type="GO" id="GO:0004867">
    <property type="term" value="F:serine-type endopeptidase inhibitor activity"/>
    <property type="evidence" value="ECO:0007669"/>
    <property type="project" value="InterPro"/>
</dbReference>
<dbReference type="Gene3D" id="3.30.497.10">
    <property type="entry name" value="Antithrombin, subunit I, domain 2"/>
    <property type="match status" value="1"/>
</dbReference>
<dbReference type="Gene3D" id="2.30.39.10">
    <property type="entry name" value="Alpha-1-antitrypsin, domain 1"/>
    <property type="match status" value="1"/>
</dbReference>
<sequence>MLNLIERANPVCQSLNMCFFYIYLVDGRTLPSGLEGQLLASSLQIDRRSGSMSPLWKAVLCLTLFAAWRSQVEFRTMTSRRPPLDCAQRCPCSGQSHLHRPYSHPETQSRAPLLDEAPPGGHSVAAGAAAGGDAGGKASCLPLAREVGVREAAGGGGNFIVSPLSIHAALALVAAGSRGETREELLGFLGSTSIDELYGAAATELAGRLNGLTQTSFACGVWVDRGLALEPEFMATAASKYAATAESVGFSSEPEQARQRVNAFVAGATNGRIRDVLPPGSVSSSTRVILANALYFKGTWSQPFDQSATFSAPFHVPDGTIVRVPFMTTGRFEFEQHVAVYPGFRALKLPYKNDGDHVAQRAEAAFYMLLLLPDGATLGLADLYDKAVATPGFIKSHTPAGQVPVGRFMVPKFKFTFEFEASADMQKLGVTRAFQGGDFSGMVSGGDGLFISGVYHKATIEVDELGTVAAAATAVVFSQSASAPRPPVDFVADRPFLFAIVEERTSAVLFLGHVVNPLNE</sequence>
<dbReference type="PANTHER" id="PTHR11461:SF203">
    <property type="entry name" value="SERPIN-Z12-RELATED"/>
    <property type="match status" value="1"/>
</dbReference>
<dbReference type="PROSITE" id="PS00284">
    <property type="entry name" value="SERPIN"/>
    <property type="match status" value="1"/>
</dbReference>
<dbReference type="PANTHER" id="PTHR11461">
    <property type="entry name" value="SERINE PROTEASE INHIBITOR, SERPIN"/>
    <property type="match status" value="1"/>
</dbReference>
<organism evidence="5 6">
    <name type="scientific">Hordeum vulgare subsp. vulgare</name>
    <name type="common">Domesticated barley</name>
    <dbReference type="NCBI Taxonomy" id="112509"/>
    <lineage>
        <taxon>Eukaryota</taxon>
        <taxon>Viridiplantae</taxon>
        <taxon>Streptophyta</taxon>
        <taxon>Embryophyta</taxon>
        <taxon>Tracheophyta</taxon>
        <taxon>Spermatophyta</taxon>
        <taxon>Magnoliopsida</taxon>
        <taxon>Liliopsida</taxon>
        <taxon>Poales</taxon>
        <taxon>Poaceae</taxon>
        <taxon>BOP clade</taxon>
        <taxon>Pooideae</taxon>
        <taxon>Triticodae</taxon>
        <taxon>Triticeae</taxon>
        <taxon>Hordeinae</taxon>
        <taxon>Hordeum</taxon>
    </lineage>
</organism>
<dbReference type="InterPro" id="IPR000215">
    <property type="entry name" value="Serpin_fam"/>
</dbReference>
<dbReference type="FunFam" id="2.10.310.10:FF:000001">
    <property type="entry name" value="Serpin family A member 1"/>
    <property type="match status" value="1"/>
</dbReference>
<dbReference type="RefSeq" id="XP_044962610.1">
    <property type="nucleotide sequence ID" value="XM_045106675.1"/>
</dbReference>
<comment type="similarity">
    <text evidence="1 2">Belongs to the serpin family.</text>
</comment>
<evidence type="ECO:0000256" key="2">
    <source>
        <dbReference type="RuleBase" id="RU000411"/>
    </source>
</evidence>
<proteinExistence type="inferred from homology"/>
<feature type="domain" description="Serpin" evidence="4">
    <location>
        <begin position="141"/>
        <end position="517"/>
    </location>
</feature>
<evidence type="ECO:0000256" key="3">
    <source>
        <dbReference type="SAM" id="MobiDB-lite"/>
    </source>
</evidence>
<keyword evidence="6" id="KW-1185">Reference proteome</keyword>
<dbReference type="EnsemblPlants" id="HORVU.MOREX.r3.1HG0072760.1">
    <property type="protein sequence ID" value="HORVU.MOREX.r3.1HG0072760.1.CDS1"/>
    <property type="gene ID" value="HORVU.MOREX.r3.1HG0072760"/>
</dbReference>
<name>A0A8I6WDZ5_HORVV</name>
<dbReference type="GO" id="GO:0005615">
    <property type="term" value="C:extracellular space"/>
    <property type="evidence" value="ECO:0000318"/>
    <property type="project" value="GO_Central"/>
</dbReference>
<accession>A0A8I6WDZ5</accession>
<dbReference type="SMART" id="SM00093">
    <property type="entry name" value="SERPIN"/>
    <property type="match status" value="1"/>
</dbReference>
<dbReference type="InterPro" id="IPR036186">
    <property type="entry name" value="Serpin_sf"/>
</dbReference>
<dbReference type="InterPro" id="IPR042185">
    <property type="entry name" value="Serpin_sf_2"/>
</dbReference>
<dbReference type="Gramene" id="HORVU.MOREX.r3.1HG0072760.1">
    <property type="protein sequence ID" value="HORVU.MOREX.r3.1HG0072760.1.CDS1"/>
    <property type="gene ID" value="HORVU.MOREX.r3.1HG0072760"/>
</dbReference>
<dbReference type="GeneID" id="123414701"/>
<dbReference type="Gene3D" id="2.10.310.10">
    <property type="entry name" value="Serpins superfamily"/>
    <property type="match status" value="1"/>
</dbReference>
<dbReference type="SUPFAM" id="SSF56574">
    <property type="entry name" value="Serpins"/>
    <property type="match status" value="1"/>
</dbReference>
<dbReference type="Proteomes" id="UP000011116">
    <property type="component" value="Chromosome 1H"/>
</dbReference>
<protein>
    <recommendedName>
        <fullName evidence="4">Serpin domain-containing protein</fullName>
    </recommendedName>
</protein>
<dbReference type="Gramene" id="HORVU.MOREX.r2.1HG0058770.1">
    <property type="protein sequence ID" value="HORVU.MOREX.r2.1HG0058770.1.CDS.1"/>
    <property type="gene ID" value="HORVU.MOREX.r2.1HG0058770"/>
</dbReference>
<dbReference type="SMR" id="A0A8I6WDZ5"/>
<dbReference type="InterPro" id="IPR042178">
    <property type="entry name" value="Serpin_sf_1"/>
</dbReference>
<reference evidence="6" key="1">
    <citation type="journal article" date="2012" name="Nature">
        <title>A physical, genetic and functional sequence assembly of the barley genome.</title>
        <authorList>
            <consortium name="The International Barley Genome Sequencing Consortium"/>
            <person name="Mayer K.F."/>
            <person name="Waugh R."/>
            <person name="Brown J.W."/>
            <person name="Schulman A."/>
            <person name="Langridge P."/>
            <person name="Platzer M."/>
            <person name="Fincher G.B."/>
            <person name="Muehlbauer G.J."/>
            <person name="Sato K."/>
            <person name="Close T.J."/>
            <person name="Wise R.P."/>
            <person name="Stein N."/>
        </authorList>
    </citation>
    <scope>NUCLEOTIDE SEQUENCE [LARGE SCALE GENOMIC DNA]</scope>
    <source>
        <strain evidence="6">cv. Morex</strain>
    </source>
</reference>
<gene>
    <name evidence="5" type="primary">LOC123414701</name>
</gene>
<dbReference type="Gene3D" id="6.20.40.10">
    <property type="match status" value="1"/>
</dbReference>
<dbReference type="Pfam" id="PF00079">
    <property type="entry name" value="Serpin"/>
    <property type="match status" value="1"/>
</dbReference>
<dbReference type="InterPro" id="IPR023796">
    <property type="entry name" value="Serpin_dom"/>
</dbReference>
<feature type="region of interest" description="Disordered" evidence="3">
    <location>
        <begin position="94"/>
        <end position="129"/>
    </location>
</feature>
<reference evidence="5" key="2">
    <citation type="submission" date="2020-10" db="EMBL/GenBank/DDBJ databases">
        <authorList>
            <person name="Scholz U."/>
            <person name="Mascher M."/>
            <person name="Fiebig A."/>
        </authorList>
    </citation>
    <scope>NUCLEOTIDE SEQUENCE [LARGE SCALE GENOMIC DNA]</scope>
    <source>
        <strain evidence="5">cv. Morex</strain>
    </source>
</reference>
<dbReference type="CDD" id="cd02043">
    <property type="entry name" value="serpinP_plants"/>
    <property type="match status" value="1"/>
</dbReference>
<evidence type="ECO:0000313" key="5">
    <source>
        <dbReference type="EnsemblPlants" id="HORVU.MOREX.r3.1HG0072760.1.CDS1"/>
    </source>
</evidence>
<dbReference type="InterPro" id="IPR023795">
    <property type="entry name" value="Serpin_CS"/>
</dbReference>
<dbReference type="KEGG" id="hvg:123414701"/>
<reference evidence="5" key="3">
    <citation type="submission" date="2022-01" db="UniProtKB">
        <authorList>
            <consortium name="EnsemblPlants"/>
        </authorList>
    </citation>
    <scope>IDENTIFICATION</scope>
    <source>
        <strain evidence="5">subsp. vulgare</strain>
    </source>
</reference>
<dbReference type="AlphaFoldDB" id="A0A8I6WDZ5"/>
<evidence type="ECO:0000256" key="1">
    <source>
        <dbReference type="ARBA" id="ARBA00009500"/>
    </source>
</evidence>
<dbReference type="OMA" id="NYNLVEP"/>